<reference evidence="2" key="1">
    <citation type="submission" date="2022-11" db="UniProtKB">
        <authorList>
            <consortium name="WormBaseParasite"/>
        </authorList>
    </citation>
    <scope>IDENTIFICATION</scope>
</reference>
<name>A0A915IVU6_ROMCU</name>
<proteinExistence type="predicted"/>
<dbReference type="WBParaSite" id="nRc.2.0.1.t18203-RA">
    <property type="protein sequence ID" value="nRc.2.0.1.t18203-RA"/>
    <property type="gene ID" value="nRc.2.0.1.g18203"/>
</dbReference>
<dbReference type="AlphaFoldDB" id="A0A915IVU6"/>
<protein>
    <submittedName>
        <fullName evidence="2">Uncharacterized protein</fullName>
    </submittedName>
</protein>
<organism evidence="1 2">
    <name type="scientific">Romanomermis culicivorax</name>
    <name type="common">Nematode worm</name>
    <dbReference type="NCBI Taxonomy" id="13658"/>
    <lineage>
        <taxon>Eukaryota</taxon>
        <taxon>Metazoa</taxon>
        <taxon>Ecdysozoa</taxon>
        <taxon>Nematoda</taxon>
        <taxon>Enoplea</taxon>
        <taxon>Dorylaimia</taxon>
        <taxon>Mermithida</taxon>
        <taxon>Mermithoidea</taxon>
        <taxon>Mermithidae</taxon>
        <taxon>Romanomermis</taxon>
    </lineage>
</organism>
<dbReference type="Proteomes" id="UP000887565">
    <property type="component" value="Unplaced"/>
</dbReference>
<evidence type="ECO:0000313" key="2">
    <source>
        <dbReference type="WBParaSite" id="nRc.2.0.1.t18203-RA"/>
    </source>
</evidence>
<accession>A0A915IVU6</accession>
<keyword evidence="1" id="KW-1185">Reference proteome</keyword>
<sequence length="99" mass="11634">MVLLRIVQRMIDSDDKHFRVRRRGRYDHFFGAGVQMGLTFFFSQKYAGGLDDVALKGRREVFTKKYEMIHRKAKLAGRTQNLNNIKPIRLESFGLTKQI</sequence>
<evidence type="ECO:0000313" key="1">
    <source>
        <dbReference type="Proteomes" id="UP000887565"/>
    </source>
</evidence>